<evidence type="ECO:0000313" key="4">
    <source>
        <dbReference type="Proteomes" id="UP000427769"/>
    </source>
</evidence>
<keyword evidence="4" id="KW-1185">Reference proteome</keyword>
<dbReference type="Proteomes" id="UP000427769">
    <property type="component" value="Chromosome"/>
</dbReference>
<evidence type="ECO:0008006" key="5">
    <source>
        <dbReference type="Google" id="ProtNLM"/>
    </source>
</evidence>
<dbReference type="GO" id="GO:0015627">
    <property type="term" value="C:type II protein secretion system complex"/>
    <property type="evidence" value="ECO:0007669"/>
    <property type="project" value="InterPro"/>
</dbReference>
<proteinExistence type="predicted"/>
<dbReference type="Pfam" id="PF04612">
    <property type="entry name" value="T2SSM"/>
    <property type="match status" value="1"/>
</dbReference>
<dbReference type="KEGG" id="dwd:DSCW_21850"/>
<gene>
    <name evidence="3" type="ORF">DSCW_21850</name>
</gene>
<evidence type="ECO:0000313" key="3">
    <source>
        <dbReference type="EMBL" id="BBO74768.1"/>
    </source>
</evidence>
<feature type="coiled-coil region" evidence="1">
    <location>
        <begin position="57"/>
        <end position="110"/>
    </location>
</feature>
<accession>A0A5K7Z1I6</accession>
<evidence type="ECO:0000256" key="1">
    <source>
        <dbReference type="SAM" id="Coils"/>
    </source>
</evidence>
<protein>
    <recommendedName>
        <fullName evidence="5">MSHA biogenesis protein MshJ</fullName>
    </recommendedName>
</protein>
<keyword evidence="2" id="KW-0812">Transmembrane</keyword>
<organism evidence="3 4">
    <name type="scientific">Desulfosarcina widdelii</name>
    <dbReference type="NCBI Taxonomy" id="947919"/>
    <lineage>
        <taxon>Bacteria</taxon>
        <taxon>Pseudomonadati</taxon>
        <taxon>Thermodesulfobacteriota</taxon>
        <taxon>Desulfobacteria</taxon>
        <taxon>Desulfobacterales</taxon>
        <taxon>Desulfosarcinaceae</taxon>
        <taxon>Desulfosarcina</taxon>
    </lineage>
</organism>
<name>A0A5K7Z1I6_9BACT</name>
<keyword evidence="2" id="KW-1133">Transmembrane helix</keyword>
<keyword evidence="1" id="KW-0175">Coiled coil</keyword>
<dbReference type="InterPro" id="IPR007690">
    <property type="entry name" value="T2SS_GspM"/>
</dbReference>
<feature type="transmembrane region" description="Helical" evidence="2">
    <location>
        <begin position="24"/>
        <end position="43"/>
    </location>
</feature>
<dbReference type="RefSeq" id="WP_155303753.1">
    <property type="nucleotide sequence ID" value="NZ_AP021875.1"/>
</dbReference>
<dbReference type="InterPro" id="IPR014717">
    <property type="entry name" value="Transl_elong_EF1B/ribsomal_bS6"/>
</dbReference>
<dbReference type="AlphaFoldDB" id="A0A5K7Z1I6"/>
<dbReference type="EMBL" id="AP021875">
    <property type="protein sequence ID" value="BBO74768.1"/>
    <property type="molecule type" value="Genomic_DNA"/>
</dbReference>
<evidence type="ECO:0000256" key="2">
    <source>
        <dbReference type="SAM" id="Phobius"/>
    </source>
</evidence>
<dbReference type="Gene3D" id="3.30.70.60">
    <property type="match status" value="1"/>
</dbReference>
<sequence length="225" mass="25783">MKALAEKFRLLAHWLDARSPRERVMLFSAVLAVGLFCCYTLYFSPQKINRAGIEAQIAELNATVAALHGQAEAIKAQKQTDPDREQRARQARLQNELERLDRRLKALTIDLISPREMAKVLRDLLIRQEGMKLVHLENLPAEDLFPAAEDKNEVDGAKGTHLYRHPVRIVFSGTYLQVLEYLRSLEKLPRKLFWDDLEIVVDDHPRAEISLTVHTLSLRKGWIGA</sequence>
<dbReference type="GO" id="GO:0015628">
    <property type="term" value="P:protein secretion by the type II secretion system"/>
    <property type="evidence" value="ECO:0007669"/>
    <property type="project" value="InterPro"/>
</dbReference>
<keyword evidence="2" id="KW-0472">Membrane</keyword>
<dbReference type="OrthoDB" id="5387613at2"/>
<reference evidence="3 4" key="1">
    <citation type="submission" date="2019-11" db="EMBL/GenBank/DDBJ databases">
        <title>Comparative genomics of hydrocarbon-degrading Desulfosarcina strains.</title>
        <authorList>
            <person name="Watanabe M."/>
            <person name="Kojima H."/>
            <person name="Fukui M."/>
        </authorList>
    </citation>
    <scope>NUCLEOTIDE SEQUENCE [LARGE SCALE GENOMIC DNA]</scope>
    <source>
        <strain evidence="3 4">PP31</strain>
    </source>
</reference>